<keyword evidence="1" id="KW-0560">Oxidoreductase</keyword>
<evidence type="ECO:0000256" key="1">
    <source>
        <dbReference type="ARBA" id="ARBA00023002"/>
    </source>
</evidence>
<evidence type="ECO:0000313" key="3">
    <source>
        <dbReference type="EMBL" id="KAF2889031.1"/>
    </source>
</evidence>
<keyword evidence="2" id="KW-0472">Membrane</keyword>
<dbReference type="InterPro" id="IPR053011">
    <property type="entry name" value="SDR_family_member_7"/>
</dbReference>
<organism evidence="3 4">
    <name type="scientific">Ignelater luminosus</name>
    <name type="common">Cucubano</name>
    <name type="synonym">Pyrophorus luminosus</name>
    <dbReference type="NCBI Taxonomy" id="2038154"/>
    <lineage>
        <taxon>Eukaryota</taxon>
        <taxon>Metazoa</taxon>
        <taxon>Ecdysozoa</taxon>
        <taxon>Arthropoda</taxon>
        <taxon>Hexapoda</taxon>
        <taxon>Insecta</taxon>
        <taxon>Pterygota</taxon>
        <taxon>Neoptera</taxon>
        <taxon>Endopterygota</taxon>
        <taxon>Coleoptera</taxon>
        <taxon>Polyphaga</taxon>
        <taxon>Elateriformia</taxon>
        <taxon>Elateroidea</taxon>
        <taxon>Elateridae</taxon>
        <taxon>Agrypninae</taxon>
        <taxon>Pyrophorini</taxon>
        <taxon>Ignelater</taxon>
    </lineage>
</organism>
<dbReference type="OrthoDB" id="47007at2759"/>
<evidence type="ECO:0000256" key="2">
    <source>
        <dbReference type="SAM" id="Phobius"/>
    </source>
</evidence>
<dbReference type="PRINTS" id="PR00081">
    <property type="entry name" value="GDHRDH"/>
</dbReference>
<dbReference type="InterPro" id="IPR002347">
    <property type="entry name" value="SDR_fam"/>
</dbReference>
<dbReference type="PANTHER" id="PTHR44269:SF1">
    <property type="entry name" value="DEHYDROGENASE_REDUCTASE SDR FAMILY MEMBER 7"/>
    <property type="match status" value="1"/>
</dbReference>
<dbReference type="AlphaFoldDB" id="A0A8K0CPY9"/>
<feature type="transmembrane region" description="Helical" evidence="2">
    <location>
        <begin position="6"/>
        <end position="33"/>
    </location>
</feature>
<keyword evidence="2" id="KW-1133">Transmembrane helix</keyword>
<dbReference type="Gene3D" id="3.40.50.720">
    <property type="entry name" value="NAD(P)-binding Rossmann-like Domain"/>
    <property type="match status" value="1"/>
</dbReference>
<sequence length="333" mass="36852">MFFTVIGVGVFCYGVFYSILLCLLDCDLQLAFYEKFGKSVRRLQGKVVFITGASSGIGEHTAIALAKHGIKLVLTARRQAELERVKQICITSSGGKLTNNDVLVLPMDLLDFNSHKKVFDLAVQHFGQIDILFNNAGRSQRANWEHIDMTVDKELFDLDVFSVINLTRIAIKYFSTKGYGHVAVNSSIAGVVGAPYSGTYCGAKHAIHGYYNSLRTEKLGTDLQLTVSVICPGPTFSNFLQESFTGTAGQKYGNTTVSTDRRMTGERCGQLCAVTLANKINECWLGVFPLIPFVYVAVYFPVIRDIVLKVFGPKRLFKLRDSKDIDLSEVQAI</sequence>
<dbReference type="SUPFAM" id="SSF51735">
    <property type="entry name" value="NAD(P)-binding Rossmann-fold domains"/>
    <property type="match status" value="1"/>
</dbReference>
<protein>
    <recommendedName>
        <fullName evidence="5">Dehydrogenase/reductase SDR family member 7</fullName>
    </recommendedName>
</protein>
<evidence type="ECO:0008006" key="5">
    <source>
        <dbReference type="Google" id="ProtNLM"/>
    </source>
</evidence>
<dbReference type="GO" id="GO:0016491">
    <property type="term" value="F:oxidoreductase activity"/>
    <property type="evidence" value="ECO:0007669"/>
    <property type="project" value="UniProtKB-KW"/>
</dbReference>
<dbReference type="PROSITE" id="PS00061">
    <property type="entry name" value="ADH_SHORT"/>
    <property type="match status" value="1"/>
</dbReference>
<evidence type="ECO:0000313" key="4">
    <source>
        <dbReference type="Proteomes" id="UP000801492"/>
    </source>
</evidence>
<accession>A0A8K0CPY9</accession>
<keyword evidence="4" id="KW-1185">Reference proteome</keyword>
<gene>
    <name evidence="3" type="ORF">ILUMI_17142</name>
</gene>
<dbReference type="Proteomes" id="UP000801492">
    <property type="component" value="Unassembled WGS sequence"/>
</dbReference>
<dbReference type="InterPro" id="IPR036291">
    <property type="entry name" value="NAD(P)-bd_dom_sf"/>
</dbReference>
<keyword evidence="2" id="KW-0812">Transmembrane</keyword>
<reference evidence="3" key="1">
    <citation type="submission" date="2019-08" db="EMBL/GenBank/DDBJ databases">
        <title>The genome of the North American firefly Photinus pyralis.</title>
        <authorList>
            <consortium name="Photinus pyralis genome working group"/>
            <person name="Fallon T.R."/>
            <person name="Sander Lower S.E."/>
            <person name="Weng J.-K."/>
        </authorList>
    </citation>
    <scope>NUCLEOTIDE SEQUENCE</scope>
    <source>
        <strain evidence="3">TRF0915ILg1</strain>
        <tissue evidence="3">Whole body</tissue>
    </source>
</reference>
<dbReference type="PANTHER" id="PTHR44269">
    <property type="entry name" value="DEHYDROGENASE/REDUCTASE SDR FAMILY MEMBER 7-RELATED"/>
    <property type="match status" value="1"/>
</dbReference>
<comment type="caution">
    <text evidence="3">The sequence shown here is derived from an EMBL/GenBank/DDBJ whole genome shotgun (WGS) entry which is preliminary data.</text>
</comment>
<dbReference type="EMBL" id="VTPC01071510">
    <property type="protein sequence ID" value="KAF2889031.1"/>
    <property type="molecule type" value="Genomic_DNA"/>
</dbReference>
<dbReference type="InterPro" id="IPR020904">
    <property type="entry name" value="Sc_DH/Rdtase_CS"/>
</dbReference>
<name>A0A8K0CPY9_IGNLU</name>
<dbReference type="Pfam" id="PF00106">
    <property type="entry name" value="adh_short"/>
    <property type="match status" value="1"/>
</dbReference>
<proteinExistence type="predicted"/>